<accession>A0A9Q3IZN9</accession>
<keyword evidence="3" id="KW-1185">Reference proteome</keyword>
<evidence type="ECO:0000313" key="3">
    <source>
        <dbReference type="Proteomes" id="UP000765509"/>
    </source>
</evidence>
<gene>
    <name evidence="2" type="ORF">O181_092644</name>
</gene>
<evidence type="ECO:0000313" key="2">
    <source>
        <dbReference type="EMBL" id="MBW0552929.1"/>
    </source>
</evidence>
<reference evidence="2" key="1">
    <citation type="submission" date="2021-03" db="EMBL/GenBank/DDBJ databases">
        <title>Draft genome sequence of rust myrtle Austropuccinia psidii MF-1, a brazilian biotype.</title>
        <authorList>
            <person name="Quecine M.C."/>
            <person name="Pachon D.M.R."/>
            <person name="Bonatelli M.L."/>
            <person name="Correr F.H."/>
            <person name="Franceschini L.M."/>
            <person name="Leite T.F."/>
            <person name="Margarido G.R.A."/>
            <person name="Almeida C.A."/>
            <person name="Ferrarezi J.A."/>
            <person name="Labate C.A."/>
        </authorList>
    </citation>
    <scope>NUCLEOTIDE SEQUENCE</scope>
    <source>
        <strain evidence="2">MF-1</strain>
    </source>
</reference>
<dbReference type="AlphaFoldDB" id="A0A9Q3IZN9"/>
<evidence type="ECO:0000256" key="1">
    <source>
        <dbReference type="SAM" id="MobiDB-lite"/>
    </source>
</evidence>
<dbReference type="Proteomes" id="UP000765509">
    <property type="component" value="Unassembled WGS sequence"/>
</dbReference>
<feature type="region of interest" description="Disordered" evidence="1">
    <location>
        <begin position="55"/>
        <end position="78"/>
    </location>
</feature>
<sequence>MASLTPDSQLSSYKRLNPLLSGNQDEVDNIHLVQMSLNLTNENMEQPMLGLIIAQSNLEASPSQSSSQRQKRRTSEEA</sequence>
<organism evidence="2 3">
    <name type="scientific">Austropuccinia psidii MF-1</name>
    <dbReference type="NCBI Taxonomy" id="1389203"/>
    <lineage>
        <taxon>Eukaryota</taxon>
        <taxon>Fungi</taxon>
        <taxon>Dikarya</taxon>
        <taxon>Basidiomycota</taxon>
        <taxon>Pucciniomycotina</taxon>
        <taxon>Pucciniomycetes</taxon>
        <taxon>Pucciniales</taxon>
        <taxon>Sphaerophragmiaceae</taxon>
        <taxon>Austropuccinia</taxon>
    </lineage>
</organism>
<proteinExistence type="predicted"/>
<feature type="compositionally biased region" description="Low complexity" evidence="1">
    <location>
        <begin position="55"/>
        <end position="68"/>
    </location>
</feature>
<name>A0A9Q3IZN9_9BASI</name>
<protein>
    <submittedName>
        <fullName evidence="2">Uncharacterized protein</fullName>
    </submittedName>
</protein>
<dbReference type="EMBL" id="AVOT02059239">
    <property type="protein sequence ID" value="MBW0552929.1"/>
    <property type="molecule type" value="Genomic_DNA"/>
</dbReference>
<comment type="caution">
    <text evidence="2">The sequence shown here is derived from an EMBL/GenBank/DDBJ whole genome shotgun (WGS) entry which is preliminary data.</text>
</comment>